<evidence type="ECO:0008006" key="4">
    <source>
        <dbReference type="Google" id="ProtNLM"/>
    </source>
</evidence>
<protein>
    <recommendedName>
        <fullName evidence="4">Twin-arginine translocation pathway signal</fullName>
    </recommendedName>
</protein>
<gene>
    <name evidence="2" type="ordered locus">Halhy_4945</name>
</gene>
<feature type="chain" id="PRO_5003317371" description="Twin-arginine translocation pathway signal" evidence="1">
    <location>
        <begin position="25"/>
        <end position="169"/>
    </location>
</feature>
<name>F4L064_HALH1</name>
<dbReference type="RefSeq" id="WP_013767308.1">
    <property type="nucleotide sequence ID" value="NC_015510.1"/>
</dbReference>
<evidence type="ECO:0000313" key="2">
    <source>
        <dbReference type="EMBL" id="AEE52773.1"/>
    </source>
</evidence>
<accession>F4L064</accession>
<dbReference type="HOGENOM" id="CLU_089930_1_0_10"/>
<dbReference type="KEGG" id="hhy:Halhy_4945"/>
<evidence type="ECO:0000313" key="3">
    <source>
        <dbReference type="Proteomes" id="UP000008461"/>
    </source>
</evidence>
<evidence type="ECO:0000256" key="1">
    <source>
        <dbReference type="SAM" id="SignalP"/>
    </source>
</evidence>
<dbReference type="Pfam" id="PF13618">
    <property type="entry name" value="Gluconate_2-dh3"/>
    <property type="match status" value="1"/>
</dbReference>
<keyword evidence="1" id="KW-0732">Signal</keyword>
<dbReference type="Proteomes" id="UP000008461">
    <property type="component" value="Chromosome"/>
</dbReference>
<dbReference type="EMBL" id="CP002691">
    <property type="protein sequence ID" value="AEE52773.1"/>
    <property type="molecule type" value="Genomic_DNA"/>
</dbReference>
<dbReference type="eggNOG" id="ENOG50309X8">
    <property type="taxonomic scope" value="Bacteria"/>
</dbReference>
<dbReference type="OrthoDB" id="6385145at2"/>
<dbReference type="InterPro" id="IPR027056">
    <property type="entry name" value="Gluconate_2DH_su3"/>
</dbReference>
<feature type="signal peptide" evidence="1">
    <location>
        <begin position="1"/>
        <end position="24"/>
    </location>
</feature>
<organism evidence="2 3">
    <name type="scientific">Haliscomenobacter hydrossis (strain ATCC 27775 / DSM 1100 / LMG 10767 / O)</name>
    <dbReference type="NCBI Taxonomy" id="760192"/>
    <lineage>
        <taxon>Bacteria</taxon>
        <taxon>Pseudomonadati</taxon>
        <taxon>Bacteroidota</taxon>
        <taxon>Saprospiria</taxon>
        <taxon>Saprospirales</taxon>
        <taxon>Haliscomenobacteraceae</taxon>
        <taxon>Haliscomenobacter</taxon>
    </lineage>
</organism>
<keyword evidence="3" id="KW-1185">Reference proteome</keyword>
<dbReference type="STRING" id="760192.Halhy_4945"/>
<dbReference type="AlphaFoldDB" id="F4L064"/>
<sequence length="169" mass="18636">MKRRAAMKSLGVALGGLVALPAWANSWTPDSIGNSTLLALNDEILLAEIVETFIPETNTPGAKSLKVQQFVQRMIQDCYDDTAKNTFKQGLLKTEELALKANNKPFVQCDAKQRTDLLLQMSNDAATKPFIGLVKNLTIRGYTNSEYYLVNIAKYNMVPGFYKGCVPVG</sequence>
<reference key="2">
    <citation type="submission" date="2011-04" db="EMBL/GenBank/DDBJ databases">
        <title>Complete sequence of chromosome of Haliscomenobacter hydrossis DSM 1100.</title>
        <authorList>
            <consortium name="US DOE Joint Genome Institute (JGI-PGF)"/>
            <person name="Lucas S."/>
            <person name="Han J."/>
            <person name="Lapidus A."/>
            <person name="Bruce D."/>
            <person name="Goodwin L."/>
            <person name="Pitluck S."/>
            <person name="Peters L."/>
            <person name="Kyrpides N."/>
            <person name="Mavromatis K."/>
            <person name="Ivanova N."/>
            <person name="Ovchinnikova G."/>
            <person name="Pagani I."/>
            <person name="Daligault H."/>
            <person name="Detter J.C."/>
            <person name="Han C."/>
            <person name="Land M."/>
            <person name="Hauser L."/>
            <person name="Markowitz V."/>
            <person name="Cheng J.-F."/>
            <person name="Hugenholtz P."/>
            <person name="Woyke T."/>
            <person name="Wu D."/>
            <person name="Verbarg S."/>
            <person name="Frueling A."/>
            <person name="Brambilla E."/>
            <person name="Klenk H.-P."/>
            <person name="Eisen J.A."/>
        </authorList>
    </citation>
    <scope>NUCLEOTIDE SEQUENCE</scope>
    <source>
        <strain>DSM 1100</strain>
    </source>
</reference>
<proteinExistence type="predicted"/>
<reference evidence="2 3" key="1">
    <citation type="journal article" date="2011" name="Stand. Genomic Sci.">
        <title>Complete genome sequence of Haliscomenobacter hydrossis type strain (O).</title>
        <authorList>
            <consortium name="US DOE Joint Genome Institute (JGI-PGF)"/>
            <person name="Daligault H."/>
            <person name="Lapidus A."/>
            <person name="Zeytun A."/>
            <person name="Nolan M."/>
            <person name="Lucas S."/>
            <person name="Del Rio T.G."/>
            <person name="Tice H."/>
            <person name="Cheng J.F."/>
            <person name="Tapia R."/>
            <person name="Han C."/>
            <person name="Goodwin L."/>
            <person name="Pitluck S."/>
            <person name="Liolios K."/>
            <person name="Pagani I."/>
            <person name="Ivanova N."/>
            <person name="Huntemann M."/>
            <person name="Mavromatis K."/>
            <person name="Mikhailova N."/>
            <person name="Pati A."/>
            <person name="Chen A."/>
            <person name="Palaniappan K."/>
            <person name="Land M."/>
            <person name="Hauser L."/>
            <person name="Brambilla E.M."/>
            <person name="Rohde M."/>
            <person name="Verbarg S."/>
            <person name="Goker M."/>
            <person name="Bristow J."/>
            <person name="Eisen J.A."/>
            <person name="Markowitz V."/>
            <person name="Hugenholtz P."/>
            <person name="Kyrpides N.C."/>
            <person name="Klenk H.P."/>
            <person name="Woyke T."/>
        </authorList>
    </citation>
    <scope>NUCLEOTIDE SEQUENCE [LARGE SCALE GENOMIC DNA]</scope>
    <source>
        <strain evidence="3">ATCC 27775 / DSM 1100 / LMG 10767 / O</strain>
    </source>
</reference>